<gene>
    <name evidence="1" type="ORF">SCALOS_LOCUS6514</name>
</gene>
<name>A0ACA9MFG6_9GLOM</name>
<keyword evidence="2" id="KW-1185">Reference proteome</keyword>
<protein>
    <submittedName>
        <fullName evidence="1">6364_t:CDS:1</fullName>
    </submittedName>
</protein>
<organism evidence="1 2">
    <name type="scientific">Scutellospora calospora</name>
    <dbReference type="NCBI Taxonomy" id="85575"/>
    <lineage>
        <taxon>Eukaryota</taxon>
        <taxon>Fungi</taxon>
        <taxon>Fungi incertae sedis</taxon>
        <taxon>Mucoromycota</taxon>
        <taxon>Glomeromycotina</taxon>
        <taxon>Glomeromycetes</taxon>
        <taxon>Diversisporales</taxon>
        <taxon>Gigasporaceae</taxon>
        <taxon>Scutellospora</taxon>
    </lineage>
</organism>
<dbReference type="Proteomes" id="UP000789860">
    <property type="component" value="Unassembled WGS sequence"/>
</dbReference>
<comment type="caution">
    <text evidence="1">The sequence shown here is derived from an EMBL/GenBank/DDBJ whole genome shotgun (WGS) entry which is preliminary data.</text>
</comment>
<proteinExistence type="predicted"/>
<dbReference type="EMBL" id="CAJVPM010012568">
    <property type="protein sequence ID" value="CAG8589214.1"/>
    <property type="molecule type" value="Genomic_DNA"/>
</dbReference>
<reference evidence="1" key="1">
    <citation type="submission" date="2021-06" db="EMBL/GenBank/DDBJ databases">
        <authorList>
            <person name="Kallberg Y."/>
            <person name="Tangrot J."/>
            <person name="Rosling A."/>
        </authorList>
    </citation>
    <scope>NUCLEOTIDE SEQUENCE</scope>
    <source>
        <strain evidence="1">AU212A</strain>
    </source>
</reference>
<evidence type="ECO:0000313" key="2">
    <source>
        <dbReference type="Proteomes" id="UP000789860"/>
    </source>
</evidence>
<evidence type="ECO:0000313" key="1">
    <source>
        <dbReference type="EMBL" id="CAG8589214.1"/>
    </source>
</evidence>
<accession>A0ACA9MFG6</accession>
<sequence>MPPQNFVILGGGISGLTAAWYLARNAPPSTKITLLEASDRFGGWIQSTRVGEERILFEQGPRTLRPSGLGAGVILDMAAKLNLTGFIHAVGKYEPAARNRYLYYPDRLVQLPGGSLLSSLKSIVQNKFILSSIYSVIREPFIKPFKNLDDESIHSFIARRFNLTLADTMMSALVHGIYAGDIKNLSIKSTFKQIFDMEQNYGSVIKGMINSKKLSALSQKDQSWLDLLCLENKDLFSFMSTTSLYSFANGIEQLVHAIVSDLETRENVTIKTSHRVKKLKFDKEVEVYTNDGSFRTDHIISTIPSHELAGLLPELPYLTYNPSVTVAVVNIAYGRPNLLPVKGFGYLIPRITPNNPYHVLGVVFDSDAMPHQDYKKDKYTKLTVMMGGHYYNNLSENDYPNKDEILSQAVETIEKHLGIYLTPLQCMVQIHRKCIPQYYVGHYSRIKELHYAIKKNYGKRLSVGGASYFGVSINDCVTNSARLVLDLLGNEDERVIITGLERVEEIEPTKSK</sequence>